<dbReference type="EMBL" id="BMJB01000005">
    <property type="protein sequence ID" value="GGA80311.1"/>
    <property type="molecule type" value="Genomic_DNA"/>
</dbReference>
<evidence type="ECO:0000256" key="1">
    <source>
        <dbReference type="ARBA" id="ARBA00022737"/>
    </source>
</evidence>
<dbReference type="InterPro" id="IPR056823">
    <property type="entry name" value="TEN-like_YD-shell"/>
</dbReference>
<organism evidence="5 6">
    <name type="scientific">Edaphobacter acidisoli</name>
    <dbReference type="NCBI Taxonomy" id="2040573"/>
    <lineage>
        <taxon>Bacteria</taxon>
        <taxon>Pseudomonadati</taxon>
        <taxon>Acidobacteriota</taxon>
        <taxon>Terriglobia</taxon>
        <taxon>Terriglobales</taxon>
        <taxon>Acidobacteriaceae</taxon>
        <taxon>Edaphobacter</taxon>
    </lineage>
</organism>
<feature type="domain" description="Teneurin-like YD-shell" evidence="4">
    <location>
        <begin position="646"/>
        <end position="756"/>
    </location>
</feature>
<dbReference type="InterPro" id="IPR056822">
    <property type="entry name" value="TEN_NHL"/>
</dbReference>
<feature type="region of interest" description="Disordered" evidence="2">
    <location>
        <begin position="961"/>
        <end position="988"/>
    </location>
</feature>
<sequence>MHSVISVVVDTANNIYIVDADNYCIRKVTAGTGIITTVVGNGTPGYSGDGGPATSAQLSPSGIAVDAVGNLYITDAGAEVIRKVTAATGIITTIAGNGSYGYSGDGGLATAAKLGDPQGIALDASGNIYFADSNNNVVREINASTGIITTIAGNGAATYAGDGGPATAASIHYPVGVAIDSASNIYIAEQYSDRIREVTASTGIISTIAGNGTLGYTGDGGAATSATLSMPSGVTFDTSGNMYIADNGNSVVRAVKASSGIILTVAGNGLIGYTGDNEPATTVALYFPSNVAVDGNGNLDIADTNNSMVRQVAAPIIWDPSAFDAGTVTLTVGGVSESATYNSTTNTTSSAIAAALESALNTDPNSQVTATLSGSTLTLTSKQPGASSDYSYSLASTYDSQDFAQGSFSANPSSGSLTGGTDPSTVATPVYSYSMLSPNLGYDLNGNLLGYTDSVMGTWTFGYDGLNRLASGTATPAYGQNSYYCWSYDSFGNRTNQSGSDQSIAGGGTSPCQPASSASITTDIASYNSANQILSTNASGTTVAPSYDPAGNIIGDGSHVYLYDPDGRICAVGTPAAPPLDATSMTQYLYDVEGHRVAKGTISVWSCDVSSNGFTLTNQYILGPSGEQMTELDGSGNPIHTNVYVNGSLLATYDNQGLHFHLTDWLGTRRAQTNFAGSLEATYMGMPFGEMPIGQSSGPTEQHFTGKERDSESGLDYFGARYYDSSMGRFMSPDATGPNPGNPQALNLYRYGFNNPLRYTDPDGFYEQDVHLDLTQALAYAAGYSSYESGVIARADQGVDESKATNPWNGYGFLGSGARRDFHFTTSERRAEMWNSFESTSDSLGEGYGGEALGAYLHAEQDSYSHAGFGPLFGHLFAFLLPGMQGNGHAPDKTYTDPGKADTMARDTYGALLQAGVKMGTEAGPVPLAGIMPFVQAFNRANTKEGKDTQLQNLKQYVQQYRKDHKDDPPSNRPSNNSGYCSAEYSHC</sequence>
<proteinExistence type="predicted"/>
<feature type="compositionally biased region" description="Basic and acidic residues" evidence="2">
    <location>
        <begin position="961"/>
        <end position="970"/>
    </location>
</feature>
<evidence type="ECO:0000259" key="3">
    <source>
        <dbReference type="Pfam" id="PF25021"/>
    </source>
</evidence>
<dbReference type="Pfam" id="PF25023">
    <property type="entry name" value="TEN_YD-shell"/>
    <property type="match status" value="1"/>
</dbReference>
<feature type="domain" description="Teneurin NHL" evidence="3">
    <location>
        <begin position="103"/>
        <end position="154"/>
    </location>
</feature>
<evidence type="ECO:0000313" key="5">
    <source>
        <dbReference type="EMBL" id="GGA80311.1"/>
    </source>
</evidence>
<comment type="caution">
    <text evidence="5">The sequence shown here is derived from an EMBL/GenBank/DDBJ whole genome shotgun (WGS) entry which is preliminary data.</text>
</comment>
<dbReference type="InterPro" id="IPR011042">
    <property type="entry name" value="6-blade_b-propeller_TolB-like"/>
</dbReference>
<evidence type="ECO:0000313" key="6">
    <source>
        <dbReference type="Proteomes" id="UP000648801"/>
    </source>
</evidence>
<keyword evidence="1" id="KW-0677">Repeat</keyword>
<dbReference type="PANTHER" id="PTHR46388:SF2">
    <property type="entry name" value="NHL REPEAT-CONTAINING PROTEIN 2"/>
    <property type="match status" value="1"/>
</dbReference>
<dbReference type="CDD" id="cd14953">
    <property type="entry name" value="NHL_like_1"/>
    <property type="match status" value="1"/>
</dbReference>
<feature type="region of interest" description="Disordered" evidence="2">
    <location>
        <begin position="497"/>
        <end position="516"/>
    </location>
</feature>
<dbReference type="AlphaFoldDB" id="A0A916S1P9"/>
<dbReference type="PANTHER" id="PTHR46388">
    <property type="entry name" value="NHL REPEAT-CONTAINING PROTEIN 2"/>
    <property type="match status" value="1"/>
</dbReference>
<gene>
    <name evidence="5" type="ORF">GCM10011507_34450</name>
</gene>
<dbReference type="Gene3D" id="2.180.10.10">
    <property type="entry name" value="RHS repeat-associated core"/>
    <property type="match status" value="1"/>
</dbReference>
<evidence type="ECO:0000256" key="2">
    <source>
        <dbReference type="SAM" id="MobiDB-lite"/>
    </source>
</evidence>
<reference evidence="5" key="2">
    <citation type="submission" date="2020-09" db="EMBL/GenBank/DDBJ databases">
        <authorList>
            <person name="Sun Q."/>
            <person name="Zhou Y."/>
        </authorList>
    </citation>
    <scope>NUCLEOTIDE SEQUENCE</scope>
    <source>
        <strain evidence="5">CGMCC 1.15447</strain>
    </source>
</reference>
<dbReference type="InterPro" id="IPR022385">
    <property type="entry name" value="Rhs_assc_core"/>
</dbReference>
<dbReference type="Proteomes" id="UP000648801">
    <property type="component" value="Unassembled WGS sequence"/>
</dbReference>
<dbReference type="Gene3D" id="2.120.10.30">
    <property type="entry name" value="TolB, C-terminal domain"/>
    <property type="match status" value="3"/>
</dbReference>
<accession>A0A916S1P9</accession>
<dbReference type="NCBIfam" id="TIGR03696">
    <property type="entry name" value="Rhs_assc_core"/>
    <property type="match status" value="1"/>
</dbReference>
<name>A0A916S1P9_9BACT</name>
<evidence type="ECO:0000259" key="4">
    <source>
        <dbReference type="Pfam" id="PF25023"/>
    </source>
</evidence>
<reference evidence="5" key="1">
    <citation type="journal article" date="2014" name="Int. J. Syst. Evol. Microbiol.">
        <title>Complete genome sequence of Corynebacterium casei LMG S-19264T (=DSM 44701T), isolated from a smear-ripened cheese.</title>
        <authorList>
            <consortium name="US DOE Joint Genome Institute (JGI-PGF)"/>
            <person name="Walter F."/>
            <person name="Albersmeier A."/>
            <person name="Kalinowski J."/>
            <person name="Ruckert C."/>
        </authorList>
    </citation>
    <scope>NUCLEOTIDE SEQUENCE</scope>
    <source>
        <strain evidence="5">CGMCC 1.15447</strain>
    </source>
</reference>
<dbReference type="SUPFAM" id="SSF101898">
    <property type="entry name" value="NHL repeat"/>
    <property type="match status" value="1"/>
</dbReference>
<keyword evidence="6" id="KW-1185">Reference proteome</keyword>
<dbReference type="Pfam" id="PF25021">
    <property type="entry name" value="TEN_NHL"/>
    <property type="match status" value="1"/>
</dbReference>
<protein>
    <submittedName>
        <fullName evidence="5">Uncharacterized protein</fullName>
    </submittedName>
</protein>